<sequence length="221" mass="25727">MNTQQFNLSIDLMQQLLWQHENKPNLQSLVSQKQAFYDTEHSTFWADWITNVFDLRTANQFGLSVWAQLLNVPIQFTISRRNTIFGFGIYRRNFGRGTFAANQIHPLGFLTLTEWRQLLQLRYWQLVSRGAIPETNKFYAFLFGNNQNMMLDYLNMEIRHYFNPPLSSNMIYNLTTLDILVRPAGVKRAIITPSVSVNAFGFGSSHKNFNRGNFHSGINYA</sequence>
<organism evidence="1">
    <name type="scientific">uncultured Caudovirales phage</name>
    <dbReference type="NCBI Taxonomy" id="2100421"/>
    <lineage>
        <taxon>Viruses</taxon>
        <taxon>Duplodnaviria</taxon>
        <taxon>Heunggongvirae</taxon>
        <taxon>Uroviricota</taxon>
        <taxon>Caudoviricetes</taxon>
        <taxon>Peduoviridae</taxon>
        <taxon>Maltschvirus</taxon>
        <taxon>Maltschvirus maltsch</taxon>
    </lineage>
</organism>
<dbReference type="Pfam" id="PF11041">
    <property type="entry name" value="Phage_Wedge1"/>
    <property type="match status" value="1"/>
</dbReference>
<name>A0A6J5LFS9_9CAUD</name>
<proteinExistence type="predicted"/>
<evidence type="ECO:0008006" key="2">
    <source>
        <dbReference type="Google" id="ProtNLM"/>
    </source>
</evidence>
<evidence type="ECO:0000313" key="1">
    <source>
        <dbReference type="EMBL" id="CAB4132113.1"/>
    </source>
</evidence>
<dbReference type="InterPro" id="IPR021283">
    <property type="entry name" value="Phage_Wedge1"/>
</dbReference>
<dbReference type="EMBL" id="LR796256">
    <property type="protein sequence ID" value="CAB4132113.1"/>
    <property type="molecule type" value="Genomic_DNA"/>
</dbReference>
<reference evidence="1" key="1">
    <citation type="submission" date="2020-04" db="EMBL/GenBank/DDBJ databases">
        <authorList>
            <person name="Chiriac C."/>
            <person name="Salcher M."/>
            <person name="Ghai R."/>
            <person name="Kavagutti S V."/>
        </authorList>
    </citation>
    <scope>NUCLEOTIDE SEQUENCE</scope>
</reference>
<protein>
    <recommendedName>
        <fullName evidence="2">DUF2612 domain-containing protein</fullName>
    </recommendedName>
</protein>
<accession>A0A6J5LFS9</accession>
<gene>
    <name evidence="1" type="ORF">UFOVP138_48</name>
</gene>